<dbReference type="Proteomes" id="UP000504609">
    <property type="component" value="Unplaced"/>
</dbReference>
<keyword evidence="1" id="KW-0433">Leucine-rich repeat</keyword>
<dbReference type="RefSeq" id="XP_022931674.1">
    <property type="nucleotide sequence ID" value="XM_023075906.1"/>
</dbReference>
<dbReference type="SUPFAM" id="SSF52058">
    <property type="entry name" value="L domain-like"/>
    <property type="match status" value="1"/>
</dbReference>
<dbReference type="SMR" id="A0A6J1EUW9"/>
<dbReference type="GeneID" id="111437812"/>
<dbReference type="InterPro" id="IPR058922">
    <property type="entry name" value="WHD_DRP"/>
</dbReference>
<dbReference type="FunFam" id="1.10.10.10:FF:000322">
    <property type="entry name" value="Probable disease resistance protein At1g63360"/>
    <property type="match status" value="1"/>
</dbReference>
<dbReference type="Pfam" id="PF00931">
    <property type="entry name" value="NB-ARC"/>
    <property type="match status" value="1"/>
</dbReference>
<dbReference type="PANTHER" id="PTHR36766">
    <property type="entry name" value="PLANT BROAD-SPECTRUM MILDEW RESISTANCE PROTEIN RPW8"/>
    <property type="match status" value="1"/>
</dbReference>
<dbReference type="CDD" id="cd14798">
    <property type="entry name" value="RX-CC_like"/>
    <property type="match status" value="1"/>
</dbReference>
<dbReference type="InterPro" id="IPR042197">
    <property type="entry name" value="Apaf_helical"/>
</dbReference>
<dbReference type="Gene3D" id="3.80.10.10">
    <property type="entry name" value="Ribonuclease Inhibitor"/>
    <property type="match status" value="2"/>
</dbReference>
<keyword evidence="3" id="KW-0547">Nucleotide-binding</keyword>
<evidence type="ECO:0000256" key="4">
    <source>
        <dbReference type="ARBA" id="ARBA00022821"/>
    </source>
</evidence>
<dbReference type="InterPro" id="IPR032675">
    <property type="entry name" value="LRR_dom_sf"/>
</dbReference>
<keyword evidence="10" id="KW-1185">Reference proteome</keyword>
<name>A0A6J1EUW9_CUCMO</name>
<protein>
    <submittedName>
        <fullName evidence="11 12">Disease resistance protein RGA1</fullName>
    </submittedName>
</protein>
<evidence type="ECO:0000256" key="5">
    <source>
        <dbReference type="ARBA" id="ARBA00022840"/>
    </source>
</evidence>
<dbReference type="Pfam" id="PF25019">
    <property type="entry name" value="LRR_R13L1-DRL21"/>
    <property type="match status" value="1"/>
</dbReference>
<dbReference type="Gene3D" id="1.10.8.430">
    <property type="entry name" value="Helical domain of apoptotic protease-activating factors"/>
    <property type="match status" value="1"/>
</dbReference>
<dbReference type="SUPFAM" id="SSF52047">
    <property type="entry name" value="RNI-like"/>
    <property type="match status" value="1"/>
</dbReference>
<dbReference type="GO" id="GO:0051707">
    <property type="term" value="P:response to other organism"/>
    <property type="evidence" value="ECO:0007669"/>
    <property type="project" value="UniProtKB-ARBA"/>
</dbReference>
<dbReference type="FunFam" id="3.40.50.300:FF:001091">
    <property type="entry name" value="Probable disease resistance protein At1g61300"/>
    <property type="match status" value="1"/>
</dbReference>
<feature type="domain" description="Disease resistance protein winged helix" evidence="8">
    <location>
        <begin position="438"/>
        <end position="509"/>
    </location>
</feature>
<evidence type="ECO:0000313" key="12">
    <source>
        <dbReference type="RefSeq" id="XP_022931675.1"/>
    </source>
</evidence>
<dbReference type="Pfam" id="PF23559">
    <property type="entry name" value="WHD_DRP"/>
    <property type="match status" value="1"/>
</dbReference>
<organism evidence="10 11">
    <name type="scientific">Cucurbita moschata</name>
    <name type="common">Winter crookneck squash</name>
    <name type="synonym">Cucurbita pepo var. moschata</name>
    <dbReference type="NCBI Taxonomy" id="3662"/>
    <lineage>
        <taxon>Eukaryota</taxon>
        <taxon>Viridiplantae</taxon>
        <taxon>Streptophyta</taxon>
        <taxon>Embryophyta</taxon>
        <taxon>Tracheophyta</taxon>
        <taxon>Spermatophyta</taxon>
        <taxon>Magnoliopsida</taxon>
        <taxon>eudicotyledons</taxon>
        <taxon>Gunneridae</taxon>
        <taxon>Pentapetalae</taxon>
        <taxon>rosids</taxon>
        <taxon>fabids</taxon>
        <taxon>Cucurbitales</taxon>
        <taxon>Cucurbitaceae</taxon>
        <taxon>Cucurbiteae</taxon>
        <taxon>Cucurbita</taxon>
    </lineage>
</organism>
<feature type="domain" description="R13L1/DRL21-like LRR repeat region" evidence="9">
    <location>
        <begin position="743"/>
        <end position="873"/>
    </location>
</feature>
<dbReference type="InterPro" id="IPR002182">
    <property type="entry name" value="NB-ARC"/>
</dbReference>
<evidence type="ECO:0000313" key="11">
    <source>
        <dbReference type="RefSeq" id="XP_022931674.1"/>
    </source>
</evidence>
<dbReference type="GO" id="GO:0043531">
    <property type="term" value="F:ADP binding"/>
    <property type="evidence" value="ECO:0007669"/>
    <property type="project" value="InterPro"/>
</dbReference>
<evidence type="ECO:0000259" key="6">
    <source>
        <dbReference type="Pfam" id="PF00931"/>
    </source>
</evidence>
<dbReference type="PRINTS" id="PR00364">
    <property type="entry name" value="DISEASERSIST"/>
</dbReference>
<keyword evidence="2" id="KW-0677">Repeat</keyword>
<dbReference type="Gene3D" id="1.10.10.10">
    <property type="entry name" value="Winged helix-like DNA-binding domain superfamily/Winged helix DNA-binding domain"/>
    <property type="match status" value="1"/>
</dbReference>
<dbReference type="AlphaFoldDB" id="A0A6J1EUW9"/>
<dbReference type="InterPro" id="IPR027417">
    <property type="entry name" value="P-loop_NTPase"/>
</dbReference>
<evidence type="ECO:0000259" key="8">
    <source>
        <dbReference type="Pfam" id="PF23559"/>
    </source>
</evidence>
<dbReference type="GO" id="GO:0005524">
    <property type="term" value="F:ATP binding"/>
    <property type="evidence" value="ECO:0007669"/>
    <property type="project" value="UniProtKB-KW"/>
</dbReference>
<evidence type="ECO:0000259" key="9">
    <source>
        <dbReference type="Pfam" id="PF25019"/>
    </source>
</evidence>
<dbReference type="Gene3D" id="3.40.50.300">
    <property type="entry name" value="P-loop containing nucleotide triphosphate hydrolases"/>
    <property type="match status" value="1"/>
</dbReference>
<dbReference type="GO" id="GO:0006952">
    <property type="term" value="P:defense response"/>
    <property type="evidence" value="ECO:0007669"/>
    <property type="project" value="UniProtKB-KW"/>
</dbReference>
<sequence>MAESILFHVAASLATKLGSPAITEFQLFWGVHDELDKLKHTILTMEAVLLDAEEQQSNSHAVKNWISRVKDAFYEVDDLIDEFTYETLRHQVMAKGKRGVKEVRQVFSLPHQIAFRFKISHKIRDVREKLKAIDADKNQFYFSERVINTRDDELRKSRETISFICDDEVVGRNPDKKAIIDLLLNTDLDTKENIGVIAIVGMGGLGKTALAQSVYNNENITKHFDLKLWVCVSEDFDIKVIVEKIIESATRKKPEILQMDSLQSDLRTHINGKKYLLIMDDVWNEDYEKWVNLKRLLMGGTSGSRILITTRHRRVAETFDTTSCYDLGELDDKSAWLLFKKMALGSEEPGKELENSNLVDIGKEIVVKLKGLPLAIRTIGRLLYAKKPEHHLWLTFKDKELSRVLEQREETQFILSILELSYHHLPSSLKQCFLYCTLFPKDYNIRKDEVIKQWVAQGFVQSVGVIKPYDIGEDYFMELLSRSFFQDVTRNEMGDIIKFKIHDLMNDLACSIVKKEYVSMDVNDKVVTGRTRHISIYHNFGIKLENLKLLYEAKNLRTLIIDAPTKDAQKVLNLIPTKFLRLRTLSFDSSIFSTFQVLPKSIGKLKHLRYLNICLYELQFLPNSITKLYNLETLILDRCEHLQELPRDAKNWMKLRYLSLTGNTEIKFLPDSIASLLNLETLILQDCSLLRELPKDIKKCVNLKHLDLRGCNALTHLPKGLGELTNLQTMNLFILNKDVGCDLSELNRLSKLRGSLTIKGLEVCTTEDLKNSYFNLRLKLGFQELKFVWNYSKDEHMNIVLDNECKGVLNCLQPHSNVGKIDICGYPEVMLCDWLSSNTLLHLVSIKLSDCFQLQVLPQFDQFPCLKCLGLKSLPCIEYIDNDGYRSSSIFFPSLEKLSIIDMHNLKGWWKGETSSEGSPNNASFPITMSCLCELKIDDCPQLASIPWHAPLKLLEICAVSLQLLNVIIEKTANPSSKLSHVYLSKIDDIEFLPREFYHFTNLLFLVIEDCKNLQLSSALVQHSTNDVLWKEFQSLHVLFLRAIPKLEYLPNGMQHVTTLQHIGINSCPNFVTLPKWIHNLTSLSSLSIFNCPKLTSLPEGIHHLRSLESLTIWNSPKLIERYKKGKGEEWQKISHIPHINLS</sequence>
<proteinExistence type="predicted"/>
<keyword evidence="4" id="KW-0611">Plant defense</keyword>
<feature type="domain" description="NB-ARC" evidence="6">
    <location>
        <begin position="186"/>
        <end position="344"/>
    </location>
</feature>
<dbReference type="InterPro" id="IPR041118">
    <property type="entry name" value="Rx_N"/>
</dbReference>
<evidence type="ECO:0000256" key="2">
    <source>
        <dbReference type="ARBA" id="ARBA00022737"/>
    </source>
</evidence>
<keyword evidence="5" id="KW-0067">ATP-binding</keyword>
<reference evidence="11 12" key="1">
    <citation type="submission" date="2025-04" db="UniProtKB">
        <authorList>
            <consortium name="RefSeq"/>
        </authorList>
    </citation>
    <scope>IDENTIFICATION</scope>
    <source>
        <tissue evidence="11 12">Young leaves</tissue>
    </source>
</reference>
<dbReference type="InterPro" id="IPR036388">
    <property type="entry name" value="WH-like_DNA-bd_sf"/>
</dbReference>
<evidence type="ECO:0000313" key="10">
    <source>
        <dbReference type="Proteomes" id="UP000504609"/>
    </source>
</evidence>
<evidence type="ECO:0000256" key="3">
    <source>
        <dbReference type="ARBA" id="ARBA00022741"/>
    </source>
</evidence>
<dbReference type="Pfam" id="PF18052">
    <property type="entry name" value="Rx_N"/>
    <property type="match status" value="1"/>
</dbReference>
<dbReference type="KEGG" id="cmos:111437812"/>
<dbReference type="Gene3D" id="1.20.5.4130">
    <property type="match status" value="1"/>
</dbReference>
<dbReference type="PANTHER" id="PTHR36766:SF38">
    <property type="entry name" value="DISEASE RESISTANCE PROTEIN RGA3"/>
    <property type="match status" value="1"/>
</dbReference>
<evidence type="ECO:0000256" key="1">
    <source>
        <dbReference type="ARBA" id="ARBA00022614"/>
    </source>
</evidence>
<dbReference type="InterPro" id="IPR038005">
    <property type="entry name" value="RX-like_CC"/>
</dbReference>
<dbReference type="RefSeq" id="XP_022931675.1">
    <property type="nucleotide sequence ID" value="XM_023075907.1"/>
</dbReference>
<accession>A0A6J1EUW9</accession>
<feature type="domain" description="Disease resistance N-terminal" evidence="7">
    <location>
        <begin position="11"/>
        <end position="97"/>
    </location>
</feature>
<evidence type="ECO:0000259" key="7">
    <source>
        <dbReference type="Pfam" id="PF18052"/>
    </source>
</evidence>
<dbReference type="SUPFAM" id="SSF52540">
    <property type="entry name" value="P-loop containing nucleoside triphosphate hydrolases"/>
    <property type="match status" value="1"/>
</dbReference>
<gene>
    <name evidence="11 12" type="primary">LOC111437812</name>
</gene>
<dbReference type="InterPro" id="IPR056789">
    <property type="entry name" value="LRR_R13L1-DRL21"/>
</dbReference>